<comment type="caution">
    <text evidence="2">The sequence shown here is derived from an EMBL/GenBank/DDBJ whole genome shotgun (WGS) entry which is preliminary data.</text>
</comment>
<organism evidence="2">
    <name type="scientific">marine sediment metagenome</name>
    <dbReference type="NCBI Taxonomy" id="412755"/>
    <lineage>
        <taxon>unclassified sequences</taxon>
        <taxon>metagenomes</taxon>
        <taxon>ecological metagenomes</taxon>
    </lineage>
</organism>
<dbReference type="GO" id="GO:0016787">
    <property type="term" value="F:hydrolase activity"/>
    <property type="evidence" value="ECO:0007669"/>
    <property type="project" value="InterPro"/>
</dbReference>
<dbReference type="EMBL" id="BARV01006522">
    <property type="protein sequence ID" value="GAI14046.1"/>
    <property type="molecule type" value="Genomic_DNA"/>
</dbReference>
<dbReference type="Gene3D" id="2.60.120.560">
    <property type="entry name" value="Exo-inulinase, domain 1"/>
    <property type="match status" value="1"/>
</dbReference>
<dbReference type="InterPro" id="IPR010496">
    <property type="entry name" value="AL/BT2_dom"/>
</dbReference>
<dbReference type="Pfam" id="PF06439">
    <property type="entry name" value="3keto-disac_hyd"/>
    <property type="match status" value="1"/>
</dbReference>
<protein>
    <recommendedName>
        <fullName evidence="1">3-keto-alpha-glucoside-1,2-lyase/3-keto-2-hydroxy-glucal hydratase domain-containing protein</fullName>
    </recommendedName>
</protein>
<feature type="non-terminal residue" evidence="2">
    <location>
        <position position="1"/>
    </location>
</feature>
<reference evidence="2" key="1">
    <citation type="journal article" date="2014" name="Front. Microbiol.">
        <title>High frequency of phylogenetically diverse reductive dehalogenase-homologous genes in deep subseafloor sedimentary metagenomes.</title>
        <authorList>
            <person name="Kawai M."/>
            <person name="Futagami T."/>
            <person name="Toyoda A."/>
            <person name="Takaki Y."/>
            <person name="Nishi S."/>
            <person name="Hori S."/>
            <person name="Arai W."/>
            <person name="Tsubouchi T."/>
            <person name="Morono Y."/>
            <person name="Uchiyama I."/>
            <person name="Ito T."/>
            <person name="Fujiyama A."/>
            <person name="Inagaki F."/>
            <person name="Takami H."/>
        </authorList>
    </citation>
    <scope>NUCLEOTIDE SEQUENCE</scope>
    <source>
        <strain evidence="2">Expedition CK06-06</strain>
    </source>
</reference>
<proteinExistence type="predicted"/>
<accession>X1M7J9</accession>
<feature type="domain" description="3-keto-alpha-glucoside-1,2-lyase/3-keto-2-hydroxy-glucal hydratase" evidence="1">
    <location>
        <begin position="1"/>
        <end position="154"/>
    </location>
</feature>
<evidence type="ECO:0000259" key="1">
    <source>
        <dbReference type="Pfam" id="PF06439"/>
    </source>
</evidence>
<name>X1M7J9_9ZZZZ</name>
<dbReference type="AlphaFoldDB" id="X1M7J9"/>
<gene>
    <name evidence="2" type="ORF">S06H3_13360</name>
</gene>
<sequence>TRDSYKNFELVFDVKLEKSSLNSGIQILSETRPEGSYKSIMAGIQVEIDSEDFGGLYSERITNNWIYPPGSITNEKVWKLNDFNSYKIKCTEILLNNYQINVTINDTLVTDYLYNYNENNSSQPIKNKIGFQIHFKENNDEIGKSIFFRNILIKQL</sequence>
<evidence type="ECO:0000313" key="2">
    <source>
        <dbReference type="EMBL" id="GAI14046.1"/>
    </source>
</evidence>